<name>A0A5C8ZAE3_9GAMM</name>
<accession>A0A5C8ZAE3</accession>
<dbReference type="Proteomes" id="UP000321764">
    <property type="component" value="Unassembled WGS sequence"/>
</dbReference>
<dbReference type="InterPro" id="IPR011051">
    <property type="entry name" value="RmlC_Cupin_sf"/>
</dbReference>
<reference evidence="3 4" key="1">
    <citation type="submission" date="2019-07" db="EMBL/GenBank/DDBJ databases">
        <title>Reinekea sp. strain SSH23 genome sequencing and assembly.</title>
        <authorList>
            <person name="Kim I."/>
        </authorList>
    </citation>
    <scope>NUCLEOTIDE SEQUENCE [LARGE SCALE GENOMIC DNA]</scope>
    <source>
        <strain evidence="3 4">SSH23</strain>
    </source>
</reference>
<dbReference type="CDD" id="cd07010">
    <property type="entry name" value="cupin_PMI_type_I_N_bac"/>
    <property type="match status" value="1"/>
</dbReference>
<keyword evidence="2" id="KW-0862">Zinc</keyword>
<comment type="caution">
    <text evidence="3">The sequence shown here is derived from an EMBL/GenBank/DDBJ whole genome shotgun (WGS) entry which is preliminary data.</text>
</comment>
<dbReference type="OrthoDB" id="9808275at2"/>
<dbReference type="PANTHER" id="PTHR42742:SF3">
    <property type="entry name" value="FRUCTOKINASE"/>
    <property type="match status" value="1"/>
</dbReference>
<dbReference type="AlphaFoldDB" id="A0A5C8ZAE3"/>
<evidence type="ECO:0000313" key="4">
    <source>
        <dbReference type="Proteomes" id="UP000321764"/>
    </source>
</evidence>
<dbReference type="Gene3D" id="2.60.120.10">
    <property type="entry name" value="Jelly Rolls"/>
    <property type="match status" value="2"/>
</dbReference>
<protein>
    <recommendedName>
        <fullName evidence="5">Mannose-6-phosphate isomerase</fullName>
    </recommendedName>
</protein>
<evidence type="ECO:0000256" key="2">
    <source>
        <dbReference type="ARBA" id="ARBA00022833"/>
    </source>
</evidence>
<evidence type="ECO:0000256" key="1">
    <source>
        <dbReference type="ARBA" id="ARBA00022723"/>
    </source>
</evidence>
<keyword evidence="1" id="KW-0479">Metal-binding</keyword>
<dbReference type="RefSeq" id="WP_147713537.1">
    <property type="nucleotide sequence ID" value="NZ_VKAD01000001.1"/>
</dbReference>
<dbReference type="EMBL" id="VKAD01000001">
    <property type="protein sequence ID" value="TXR54138.1"/>
    <property type="molecule type" value="Genomic_DNA"/>
</dbReference>
<dbReference type="SUPFAM" id="SSF51182">
    <property type="entry name" value="RmlC-like cupins"/>
    <property type="match status" value="1"/>
</dbReference>
<keyword evidence="4" id="KW-1185">Reference proteome</keyword>
<sequence>MIHKSKLIRFLPNRVWRTYTGGKVLDCLENKTDPQDSHFPEDWIGSTTRAINPDREHISEGISSAVIGADIVAFDELLRTDPAYFLGEQHVEQFGANPMLLVKFLDSSVRLHFQAHPTAEFARKHLNSNHGKAEGYYILQVREGIENPYVYVGFQHPPAKKDFKAMIEQQDIEAIERCFEKVPVKPGDCLFIPGGAPHAIGEGILMLEIMEPSDWAVRFEFTKSGYTMPESARFMNRDLDFCMQVFDFSQLTVAQAIEKFQQPAKRLREFNAASFQDSLIDQRATDKFRVKRSTLVGQVEKSEDDFYIGIVTKGQCAITIGEETTLLKTFDRFFCPAGVESLLIDSTDGVEILECFPPLVAQP</sequence>
<proteinExistence type="predicted"/>
<gene>
    <name evidence="3" type="ORF">FME95_06275</name>
</gene>
<dbReference type="GO" id="GO:0046872">
    <property type="term" value="F:metal ion binding"/>
    <property type="evidence" value="ECO:0007669"/>
    <property type="project" value="UniProtKB-KW"/>
</dbReference>
<dbReference type="InterPro" id="IPR014710">
    <property type="entry name" value="RmlC-like_jellyroll"/>
</dbReference>
<evidence type="ECO:0000313" key="3">
    <source>
        <dbReference type="EMBL" id="TXR54138.1"/>
    </source>
</evidence>
<dbReference type="PANTHER" id="PTHR42742">
    <property type="entry name" value="TRANSCRIPTIONAL REPRESSOR MPRA"/>
    <property type="match status" value="1"/>
</dbReference>
<evidence type="ECO:0008006" key="5">
    <source>
        <dbReference type="Google" id="ProtNLM"/>
    </source>
</evidence>
<organism evidence="3 4">
    <name type="scientific">Reinekea thalattae</name>
    <dbReference type="NCBI Taxonomy" id="2593301"/>
    <lineage>
        <taxon>Bacteria</taxon>
        <taxon>Pseudomonadati</taxon>
        <taxon>Pseudomonadota</taxon>
        <taxon>Gammaproteobacteria</taxon>
        <taxon>Oceanospirillales</taxon>
        <taxon>Saccharospirillaceae</taxon>
        <taxon>Reinekea</taxon>
    </lineage>
</organism>
<dbReference type="InterPro" id="IPR051804">
    <property type="entry name" value="Carb_Metab_Reg_Kinase/Isom"/>
</dbReference>